<proteinExistence type="predicted"/>
<dbReference type="EMBL" id="CM017326">
    <property type="protein sequence ID" value="KAE8075948.1"/>
    <property type="molecule type" value="Genomic_DNA"/>
</dbReference>
<name>A0A5N6RD14_9ROSI</name>
<keyword evidence="1" id="KW-0472">Membrane</keyword>
<keyword evidence="1" id="KW-1133">Transmembrane helix</keyword>
<evidence type="ECO:0000313" key="3">
    <source>
        <dbReference type="Proteomes" id="UP000327013"/>
    </source>
</evidence>
<evidence type="ECO:0000256" key="1">
    <source>
        <dbReference type="SAM" id="Phobius"/>
    </source>
</evidence>
<dbReference type="Proteomes" id="UP000327013">
    <property type="component" value="Chromosome 6"/>
</dbReference>
<organism evidence="2 3">
    <name type="scientific">Carpinus fangiana</name>
    <dbReference type="NCBI Taxonomy" id="176857"/>
    <lineage>
        <taxon>Eukaryota</taxon>
        <taxon>Viridiplantae</taxon>
        <taxon>Streptophyta</taxon>
        <taxon>Embryophyta</taxon>
        <taxon>Tracheophyta</taxon>
        <taxon>Spermatophyta</taxon>
        <taxon>Magnoliopsida</taxon>
        <taxon>eudicotyledons</taxon>
        <taxon>Gunneridae</taxon>
        <taxon>Pentapetalae</taxon>
        <taxon>rosids</taxon>
        <taxon>fabids</taxon>
        <taxon>Fagales</taxon>
        <taxon>Betulaceae</taxon>
        <taxon>Carpinus</taxon>
    </lineage>
</organism>
<dbReference type="AlphaFoldDB" id="A0A5N6RD14"/>
<keyword evidence="3" id="KW-1185">Reference proteome</keyword>
<keyword evidence="1" id="KW-0812">Transmembrane</keyword>
<feature type="transmembrane region" description="Helical" evidence="1">
    <location>
        <begin position="62"/>
        <end position="80"/>
    </location>
</feature>
<protein>
    <submittedName>
        <fullName evidence="2">Uncharacterized protein</fullName>
    </submittedName>
</protein>
<gene>
    <name evidence="2" type="ORF">FH972_014628</name>
</gene>
<sequence>MTEEKRGFIGRNKSLSNDVNCTWLPVIGTSISKTARIDTDNTELLKYCPIGLIGSVNPSFNSIMLFVFLAFNIFLSLPVLGQLPTWELQGILLGETIHPQSLELLLGLLEG</sequence>
<evidence type="ECO:0000313" key="2">
    <source>
        <dbReference type="EMBL" id="KAE8075948.1"/>
    </source>
</evidence>
<reference evidence="2 3" key="1">
    <citation type="submission" date="2019-06" db="EMBL/GenBank/DDBJ databases">
        <title>A chromosomal-level reference genome of Carpinus fangiana (Coryloideae, Betulaceae).</title>
        <authorList>
            <person name="Yang X."/>
            <person name="Wang Z."/>
            <person name="Zhang L."/>
            <person name="Hao G."/>
            <person name="Liu J."/>
            <person name="Yang Y."/>
        </authorList>
    </citation>
    <scope>NUCLEOTIDE SEQUENCE [LARGE SCALE GENOMIC DNA]</scope>
    <source>
        <strain evidence="2">Cfa_2016G</strain>
        <tissue evidence="2">Leaf</tissue>
    </source>
</reference>
<accession>A0A5N6RD14</accession>